<dbReference type="SUPFAM" id="SSF55486">
    <property type="entry name" value="Metalloproteases ('zincins'), catalytic domain"/>
    <property type="match status" value="1"/>
</dbReference>
<dbReference type="GeneID" id="66306883"/>
<dbReference type="STRING" id="246787.BcellWH2_01677"/>
<name>A0A0P0FMZ2_9BACE</name>
<evidence type="ECO:0000313" key="9">
    <source>
        <dbReference type="Proteomes" id="UP000448877"/>
    </source>
</evidence>
<dbReference type="Pfam" id="PF15890">
    <property type="entry name" value="Peptidase_Mx1"/>
    <property type="match status" value="1"/>
</dbReference>
<organism evidence="1 6">
    <name type="scientific">Bacteroides cellulosilyticus</name>
    <dbReference type="NCBI Taxonomy" id="246787"/>
    <lineage>
        <taxon>Bacteria</taxon>
        <taxon>Pseudomonadati</taxon>
        <taxon>Bacteroidota</taxon>
        <taxon>Bacteroidia</taxon>
        <taxon>Bacteroidales</taxon>
        <taxon>Bacteroidaceae</taxon>
        <taxon>Bacteroides</taxon>
    </lineage>
</organism>
<evidence type="ECO:0000313" key="8">
    <source>
        <dbReference type="Proteomes" id="UP000325055"/>
    </source>
</evidence>
<dbReference type="Proteomes" id="UP000283341">
    <property type="component" value="Unassembled WGS sequence"/>
</dbReference>
<dbReference type="Proteomes" id="UP001221924">
    <property type="component" value="Unassembled WGS sequence"/>
</dbReference>
<reference evidence="8 9" key="3">
    <citation type="journal article" date="2019" name="Nat. Med.">
        <title>A library of human gut bacterial isolates paired with longitudinal multiomics data enables mechanistic microbiome research.</title>
        <authorList>
            <person name="Poyet M."/>
            <person name="Groussin M."/>
            <person name="Gibbons S.M."/>
            <person name="Avila-Pacheco J."/>
            <person name="Jiang X."/>
            <person name="Kearney S.M."/>
            <person name="Perrotta A.R."/>
            <person name="Berdy B."/>
            <person name="Zhao S."/>
            <person name="Lieberman T.D."/>
            <person name="Swanson P.K."/>
            <person name="Smith M."/>
            <person name="Roesemann S."/>
            <person name="Alexander J.E."/>
            <person name="Rich S.A."/>
            <person name="Livny J."/>
            <person name="Vlamakis H."/>
            <person name="Clish C."/>
            <person name="Bullock K."/>
            <person name="Deik A."/>
            <person name="Scott J."/>
            <person name="Pierce K.A."/>
            <person name="Xavier R.J."/>
            <person name="Alm E.J."/>
        </authorList>
    </citation>
    <scope>NUCLEOTIDE SEQUENCE [LARGE SCALE GENOMIC DNA]</scope>
    <source>
        <strain evidence="3 9">BIOML-A6</strain>
        <strain evidence="2 8">BIOML-A7</strain>
    </source>
</reference>
<dbReference type="InterPro" id="IPR030890">
    <property type="entry name" value="LP_HExxH_w_TonB"/>
</dbReference>
<dbReference type="EMBL" id="CP012801">
    <property type="protein sequence ID" value="ALJ58930.1"/>
    <property type="molecule type" value="Genomic_DNA"/>
</dbReference>
<evidence type="ECO:0000313" key="2">
    <source>
        <dbReference type="EMBL" id="KAA5407782.1"/>
    </source>
</evidence>
<reference evidence="5 7" key="2">
    <citation type="submission" date="2018-08" db="EMBL/GenBank/DDBJ databases">
        <title>A genome reference for cultivated species of the human gut microbiota.</title>
        <authorList>
            <person name="Zou Y."/>
            <person name="Xue W."/>
            <person name="Luo G."/>
        </authorList>
    </citation>
    <scope>NUCLEOTIDE SEQUENCE [LARGE SCALE GENOMIC DNA]</scope>
    <source>
        <strain evidence="5 7">AF22-3AC</strain>
    </source>
</reference>
<dbReference type="KEGG" id="bcel:BcellWH2_01677"/>
<dbReference type="Proteomes" id="UP000061809">
    <property type="component" value="Chromosome"/>
</dbReference>
<evidence type="ECO:0000313" key="1">
    <source>
        <dbReference type="EMBL" id="ALJ58930.1"/>
    </source>
</evidence>
<sequence length="292" mass="33506">MKKYLYILGIAASLLNFTSCSEDDLDPKSIFEDQPTSEQNDFDKWILANYTMPYNIALKYHMEDIESNHDYTLAPADYDKSVKLAHIVKYAWLETYDEVAGIDFTRQYVPKVLHLVGSAAYEDNGTMVLGTAEGGLKVTLYLVNNLKIDADFLNEYYFKTMHHEFAHILHQTKSYDPDYDRISEGLYVSGDWYLESDEDALASGFISPYAMSEPREDIAEVTSIYITNTAEYWAKQMETAGTKGAEIINQKLTIVKNYMQTAWNIDMDELRDVVQRRMSDVVTGEIDLETLK</sequence>
<evidence type="ECO:0000313" key="6">
    <source>
        <dbReference type="Proteomes" id="UP000061809"/>
    </source>
</evidence>
<reference evidence="1 6" key="1">
    <citation type="journal article" date="2015" name="Science">
        <title>Genetic determinants of in vivo fitness and diet responsiveness in multiple human gut Bacteroides.</title>
        <authorList>
            <person name="Wu M."/>
            <person name="McNulty N.P."/>
            <person name="Rodionov D.A."/>
            <person name="Khoroshkin M.S."/>
            <person name="Griffin N.W."/>
            <person name="Cheng J."/>
            <person name="Latreille P."/>
            <person name="Kerstetter R.A."/>
            <person name="Terrapon N."/>
            <person name="Henrissat B."/>
            <person name="Osterman A.L."/>
            <person name="Gordon J.I."/>
        </authorList>
    </citation>
    <scope>NUCLEOTIDE SEQUENCE [LARGE SCALE GENOMIC DNA]</scope>
    <source>
        <strain evidence="1 6">WH2</strain>
    </source>
</reference>
<dbReference type="EMBL" id="QRVJ01000002">
    <property type="protein sequence ID" value="RGS39166.1"/>
    <property type="molecule type" value="Genomic_DNA"/>
</dbReference>
<dbReference type="Gene3D" id="3.40.390.70">
    <property type="match status" value="1"/>
</dbReference>
<evidence type="ECO:0000313" key="5">
    <source>
        <dbReference type="EMBL" id="RGS39166.1"/>
    </source>
</evidence>
<dbReference type="EMBL" id="VVYV01000002">
    <property type="protein sequence ID" value="KAA5423488.1"/>
    <property type="molecule type" value="Genomic_DNA"/>
</dbReference>
<dbReference type="Proteomes" id="UP000448877">
    <property type="component" value="Unassembled WGS sequence"/>
</dbReference>
<dbReference type="eggNOG" id="ENOG502ZA2M">
    <property type="taxonomic scope" value="Bacteria"/>
</dbReference>
<reference evidence="4" key="4">
    <citation type="submission" date="2023-03" db="EMBL/GenBank/DDBJ databases">
        <title>DFI Biobank Strains.</title>
        <authorList>
            <person name="Mostad J."/>
            <person name="Paddock L."/>
            <person name="Medina S."/>
            <person name="Waligurski E."/>
            <person name="Barat B."/>
            <person name="Smith R."/>
            <person name="Burgo V."/>
            <person name="Metcalfe C."/>
            <person name="Woodson C."/>
            <person name="Sundararajan A."/>
            <person name="Ramaswamy R."/>
            <person name="Lin H."/>
            <person name="Pamer E.G."/>
        </authorList>
    </citation>
    <scope>NUCLEOTIDE SEQUENCE</scope>
    <source>
        <strain evidence="4">DFI.9.5</strain>
    </source>
</reference>
<dbReference type="AlphaFoldDB" id="A0A0P0FMZ2"/>
<protein>
    <submittedName>
        <fullName evidence="4">Zinc-binding metallopeptidase</fullName>
    </submittedName>
</protein>
<dbReference type="Proteomes" id="UP000325055">
    <property type="component" value="Unassembled WGS sequence"/>
</dbReference>
<accession>A0A0P0FMZ2</accession>
<dbReference type="NCBIfam" id="TIGR04549">
    <property type="entry name" value="LP_HExxH_w_tonB"/>
    <property type="match status" value="1"/>
</dbReference>
<proteinExistence type="predicted"/>
<evidence type="ECO:0000313" key="3">
    <source>
        <dbReference type="EMBL" id="KAA5423488.1"/>
    </source>
</evidence>
<gene>
    <name evidence="1" type="ORF">BcellWH2_01677</name>
    <name evidence="5" type="ORF">DWX97_04370</name>
    <name evidence="3" type="ORF">F2Y81_02650</name>
    <name evidence="2" type="ORF">F2Y86_15125</name>
    <name evidence="4" type="ORF">PZH42_14380</name>
</gene>
<dbReference type="EMBL" id="VVYW01000011">
    <property type="protein sequence ID" value="KAA5407782.1"/>
    <property type="molecule type" value="Genomic_DNA"/>
</dbReference>
<dbReference type="RefSeq" id="WP_007210195.1">
    <property type="nucleotide sequence ID" value="NZ_CABMLT010000006.1"/>
</dbReference>
<evidence type="ECO:0000313" key="7">
    <source>
        <dbReference type="Proteomes" id="UP000283341"/>
    </source>
</evidence>
<dbReference type="PATRIC" id="fig|246787.4.peg.1726"/>
<dbReference type="EMBL" id="JARFID010000013">
    <property type="protein sequence ID" value="MDE8695295.1"/>
    <property type="molecule type" value="Genomic_DNA"/>
</dbReference>
<evidence type="ECO:0000313" key="4">
    <source>
        <dbReference type="EMBL" id="MDE8695295.1"/>
    </source>
</evidence>